<evidence type="ECO:0000313" key="4">
    <source>
        <dbReference type="Proteomes" id="UP000663873"/>
    </source>
</evidence>
<feature type="coiled-coil region" evidence="1">
    <location>
        <begin position="510"/>
        <end position="551"/>
    </location>
</feature>
<accession>A0A819VYM5</accession>
<organism evidence="3 4">
    <name type="scientific">Rotaria socialis</name>
    <dbReference type="NCBI Taxonomy" id="392032"/>
    <lineage>
        <taxon>Eukaryota</taxon>
        <taxon>Metazoa</taxon>
        <taxon>Spiralia</taxon>
        <taxon>Gnathifera</taxon>
        <taxon>Rotifera</taxon>
        <taxon>Eurotatoria</taxon>
        <taxon>Bdelloidea</taxon>
        <taxon>Philodinida</taxon>
        <taxon>Philodinidae</taxon>
        <taxon>Rotaria</taxon>
    </lineage>
</organism>
<feature type="compositionally biased region" description="Low complexity" evidence="2">
    <location>
        <begin position="1"/>
        <end position="22"/>
    </location>
</feature>
<feature type="region of interest" description="Disordered" evidence="2">
    <location>
        <begin position="1"/>
        <end position="109"/>
    </location>
</feature>
<dbReference type="Gene3D" id="3.60.10.10">
    <property type="entry name" value="Endonuclease/exonuclease/phosphatase"/>
    <property type="match status" value="1"/>
</dbReference>
<evidence type="ECO:0000256" key="2">
    <source>
        <dbReference type="SAM" id="MobiDB-lite"/>
    </source>
</evidence>
<name>A0A819VYM5_9BILA</name>
<protein>
    <recommendedName>
        <fullName evidence="5">Reverse transcriptase domain-containing protein</fullName>
    </recommendedName>
</protein>
<evidence type="ECO:0008006" key="5">
    <source>
        <dbReference type="Google" id="ProtNLM"/>
    </source>
</evidence>
<dbReference type="AlphaFoldDB" id="A0A819VYM5"/>
<dbReference type="PANTHER" id="PTHR36688">
    <property type="entry name" value="ENDO/EXONUCLEASE/PHOSPHATASE DOMAIN-CONTAINING PROTEIN"/>
    <property type="match status" value="1"/>
</dbReference>
<comment type="caution">
    <text evidence="3">The sequence shown here is derived from an EMBL/GenBank/DDBJ whole genome shotgun (WGS) entry which is preliminary data.</text>
</comment>
<keyword evidence="1" id="KW-0175">Coiled coil</keyword>
<dbReference type="InterPro" id="IPR036691">
    <property type="entry name" value="Endo/exonu/phosph_ase_sf"/>
</dbReference>
<proteinExistence type="predicted"/>
<dbReference type="Proteomes" id="UP000663873">
    <property type="component" value="Unassembled WGS sequence"/>
</dbReference>
<feature type="region of interest" description="Disordered" evidence="2">
    <location>
        <begin position="132"/>
        <end position="162"/>
    </location>
</feature>
<dbReference type="EMBL" id="CAJOBP010000080">
    <property type="protein sequence ID" value="CAF4117740.1"/>
    <property type="molecule type" value="Genomic_DNA"/>
</dbReference>
<feature type="compositionally biased region" description="Low complexity" evidence="2">
    <location>
        <begin position="458"/>
        <end position="471"/>
    </location>
</feature>
<keyword evidence="4" id="KW-1185">Reference proteome</keyword>
<reference evidence="3" key="1">
    <citation type="submission" date="2021-02" db="EMBL/GenBank/DDBJ databases">
        <authorList>
            <person name="Nowell W R."/>
        </authorList>
    </citation>
    <scope>NUCLEOTIDE SEQUENCE</scope>
</reference>
<evidence type="ECO:0000313" key="3">
    <source>
        <dbReference type="EMBL" id="CAF4117740.1"/>
    </source>
</evidence>
<gene>
    <name evidence="3" type="ORF">UJA718_LOCUS1345</name>
</gene>
<dbReference type="InterPro" id="IPR052560">
    <property type="entry name" value="RdDP_mobile_element"/>
</dbReference>
<dbReference type="PANTHER" id="PTHR36688:SF1">
    <property type="entry name" value="ENDONUCLEASE_EXONUCLEASE_PHOSPHATASE DOMAIN-CONTAINING PROTEIN"/>
    <property type="match status" value="1"/>
</dbReference>
<sequence>MVNNYPNQNNRNNSNSNNQQNSAQRFYDQPTDMQYNDSNNHHQRQIRLVPPPSRKNMDPVDSPRTPGRRTRSELNDDDDFQQDVQNKKQRQRSTEVEFDNQWENRQRSHNEDNSLLQQQQYHHQHQQIQINVTNNDNNNPSPPRPTQQHEQKQQHPQQQRFSLRTTDARTIAHENRSNQQSNRITSESARYAQTRFPFQPFIIRFSSGKVKEKQAAQELVKHYKDIQHTDMSIAHIRQSTLKCQQNDYDLLIYVKDSLSFITLFDQQNWPKKIDGMDFTFPSTPSFPPQLAFIIKNVDLQMNMDDFTNEVKTTYPEIHNVIRLKNKFQNNIKLIKIEILSSMKREEILNKGKIIVQSMTYDVEAYLAPADVLICSKCMGIGHFRRQCTEADETCKVCGTSCPDLRQHKCSTVIKCIHCDGDHHSNALKCPIVKSYRATLTKKLLSVNRPPPPHSAWSNNNNNNGNANINNNYQHNWSDYPQLPPPQQQNIPYSAVSNEMINKIGELIGSMQKFNDTLERIEKKNQDFEQFIVDSKNNDASLSKKLDQLNEKDKDYKKVHAQHDIKLTRHENVFTKLVLPMLDEIAKFMVNINVDINRGILNADFQVTINRMRAQLNNANLSHFDFSLYSQILAEWESSPLLLDCFKIWEPFKVIDTSSIVKSLHILSFNVRGLDLRHQEVLLLANTFKFDILILLETGLGENSNGGVVIFVRNDLKTERMVCNLPNVCAIDIIVEEPIRIIGVYAPETSRNTSSHLSVSFWSRTKKFMRSSSASLNGFISQNGEVVKEAEKMCELAADHYENFFREPDNIYRPHPYTDAPEIEWENFNEEIPPVTIEEIMEVVNSRKKKKSCDAHGMSNFMFSSLPVQYWCLLLQIFNLSFSSAIVPKQWKETRVLLLAKKESICEVMATRPISLLDVFLKVDEKLFLTRFRDLLQRRGILPDTQSGFRPGFRLQTRVLLFLEQISSLMANSSPVATVFVDFRAAFDQLWAVAPSRVQTVQPQSYFRPINNSFNLLPSEKVYREWEYHDNICCCNNAYYTALTDIRLLTRYQENLCSESCSEPSHTDSAIFLRDIDQMRECRGEQPTFFFLLWVTLVCAWPCYLTRRIFCPKPKCLEIFGSFGSEIVRVKREDMLVAQVDVSTAVINSKLVGRS</sequence>
<evidence type="ECO:0000256" key="1">
    <source>
        <dbReference type="SAM" id="Coils"/>
    </source>
</evidence>
<dbReference type="SUPFAM" id="SSF56219">
    <property type="entry name" value="DNase I-like"/>
    <property type="match status" value="1"/>
</dbReference>
<feature type="region of interest" description="Disordered" evidence="2">
    <location>
        <begin position="448"/>
        <end position="489"/>
    </location>
</feature>